<dbReference type="EMBL" id="KL142396">
    <property type="protein sequence ID" value="KDR70753.1"/>
    <property type="molecule type" value="Genomic_DNA"/>
</dbReference>
<organism evidence="1 2">
    <name type="scientific">Galerina marginata (strain CBS 339.88)</name>
    <dbReference type="NCBI Taxonomy" id="685588"/>
    <lineage>
        <taxon>Eukaryota</taxon>
        <taxon>Fungi</taxon>
        <taxon>Dikarya</taxon>
        <taxon>Basidiomycota</taxon>
        <taxon>Agaricomycotina</taxon>
        <taxon>Agaricomycetes</taxon>
        <taxon>Agaricomycetidae</taxon>
        <taxon>Agaricales</taxon>
        <taxon>Agaricineae</taxon>
        <taxon>Strophariaceae</taxon>
        <taxon>Galerina</taxon>
    </lineage>
</organism>
<gene>
    <name evidence="1" type="ORF">GALMADRAFT_254799</name>
</gene>
<accession>A0A067SVE9</accession>
<reference evidence="2" key="1">
    <citation type="journal article" date="2014" name="Proc. Natl. Acad. Sci. U.S.A.">
        <title>Extensive sampling of basidiomycete genomes demonstrates inadequacy of the white-rot/brown-rot paradigm for wood decay fungi.</title>
        <authorList>
            <person name="Riley R."/>
            <person name="Salamov A.A."/>
            <person name="Brown D.W."/>
            <person name="Nagy L.G."/>
            <person name="Floudas D."/>
            <person name="Held B.W."/>
            <person name="Levasseur A."/>
            <person name="Lombard V."/>
            <person name="Morin E."/>
            <person name="Otillar R."/>
            <person name="Lindquist E.A."/>
            <person name="Sun H."/>
            <person name="LaButti K.M."/>
            <person name="Schmutz J."/>
            <person name="Jabbour D."/>
            <person name="Luo H."/>
            <person name="Baker S.E."/>
            <person name="Pisabarro A.G."/>
            <person name="Walton J.D."/>
            <person name="Blanchette R.A."/>
            <person name="Henrissat B."/>
            <person name="Martin F."/>
            <person name="Cullen D."/>
            <person name="Hibbett D.S."/>
            <person name="Grigoriev I.V."/>
        </authorList>
    </citation>
    <scope>NUCLEOTIDE SEQUENCE [LARGE SCALE GENOMIC DNA]</scope>
    <source>
        <strain evidence="2">CBS 339.88</strain>
    </source>
</reference>
<sequence>MEKVNPHMTKHDPKEAIAAVNKQFKAYLEYRGIHSNAASERITPRVLVSIFG</sequence>
<proteinExistence type="predicted"/>
<evidence type="ECO:0000313" key="2">
    <source>
        <dbReference type="Proteomes" id="UP000027222"/>
    </source>
</evidence>
<dbReference type="Proteomes" id="UP000027222">
    <property type="component" value="Unassembled WGS sequence"/>
</dbReference>
<dbReference type="HOGENOM" id="CLU_3087380_0_0_1"/>
<protein>
    <submittedName>
        <fullName evidence="1">Uncharacterized protein</fullName>
    </submittedName>
</protein>
<name>A0A067SVE9_GALM3</name>
<keyword evidence="2" id="KW-1185">Reference proteome</keyword>
<dbReference type="AlphaFoldDB" id="A0A067SVE9"/>
<evidence type="ECO:0000313" key="1">
    <source>
        <dbReference type="EMBL" id="KDR70753.1"/>
    </source>
</evidence>